<dbReference type="EMBL" id="JALLPJ020000108">
    <property type="protein sequence ID" value="KAL3802169.1"/>
    <property type="molecule type" value="Genomic_DNA"/>
</dbReference>
<gene>
    <name evidence="2" type="ORF">ACHAWO_007809</name>
</gene>
<reference evidence="2 3" key="1">
    <citation type="submission" date="2024-10" db="EMBL/GenBank/DDBJ databases">
        <title>Updated reference genomes for cyclostephanoid diatoms.</title>
        <authorList>
            <person name="Roberts W.R."/>
            <person name="Alverson A.J."/>
        </authorList>
    </citation>
    <scope>NUCLEOTIDE SEQUENCE [LARGE SCALE GENOMIC DNA]</scope>
    <source>
        <strain evidence="2 3">AJA010-31</strain>
    </source>
</reference>
<sequence>MIGNKKDKMLHQPLHKKRRKSQREEAEVVDVVFLDIDGVLLPFGGDQSPQNNTCTDGCIFPNRTMDALTSLLQQMSELELPMESSAKANKCALKHYDAPNLKCNPKLVLSSTWRARPNFIEDILSSFRCYAAANPQHRDIWNKHSESFFDICDPSFHSTRHQEIYNWIKTQRGTDDDIMQHKIKASNITGKYVIQSWIALDDEEMVDVPDAYPDTDRHAVKTKSSVGLVQTDVELALMLVKNQIMEASK</sequence>
<evidence type="ECO:0000313" key="2">
    <source>
        <dbReference type="EMBL" id="KAL3802169.1"/>
    </source>
</evidence>
<keyword evidence="3" id="KW-1185">Reference proteome</keyword>
<feature type="region of interest" description="Disordered" evidence="1">
    <location>
        <begin position="1"/>
        <end position="22"/>
    </location>
</feature>
<feature type="compositionally biased region" description="Basic and acidic residues" evidence="1">
    <location>
        <begin position="1"/>
        <end position="10"/>
    </location>
</feature>
<accession>A0ABD3QQ83</accession>
<evidence type="ECO:0008006" key="4">
    <source>
        <dbReference type="Google" id="ProtNLM"/>
    </source>
</evidence>
<comment type="caution">
    <text evidence="2">The sequence shown here is derived from an EMBL/GenBank/DDBJ whole genome shotgun (WGS) entry which is preliminary data.</text>
</comment>
<evidence type="ECO:0000256" key="1">
    <source>
        <dbReference type="SAM" id="MobiDB-lite"/>
    </source>
</evidence>
<dbReference type="Proteomes" id="UP001530400">
    <property type="component" value="Unassembled WGS sequence"/>
</dbReference>
<protein>
    <recommendedName>
        <fullName evidence="4">FCP1 homology domain-containing protein</fullName>
    </recommendedName>
</protein>
<proteinExistence type="predicted"/>
<name>A0ABD3QQ83_9STRA</name>
<organism evidence="2 3">
    <name type="scientific">Cyclotella atomus</name>
    <dbReference type="NCBI Taxonomy" id="382360"/>
    <lineage>
        <taxon>Eukaryota</taxon>
        <taxon>Sar</taxon>
        <taxon>Stramenopiles</taxon>
        <taxon>Ochrophyta</taxon>
        <taxon>Bacillariophyta</taxon>
        <taxon>Coscinodiscophyceae</taxon>
        <taxon>Thalassiosirophycidae</taxon>
        <taxon>Stephanodiscales</taxon>
        <taxon>Stephanodiscaceae</taxon>
        <taxon>Cyclotella</taxon>
    </lineage>
</organism>
<dbReference type="AlphaFoldDB" id="A0ABD3QQ83"/>
<dbReference type="Pfam" id="PF18143">
    <property type="entry name" value="HAD_SAK_2"/>
    <property type="match status" value="1"/>
</dbReference>
<evidence type="ECO:0000313" key="3">
    <source>
        <dbReference type="Proteomes" id="UP001530400"/>
    </source>
</evidence>